<gene>
    <name evidence="11" type="ORF">TRFO_07934</name>
</gene>
<proteinExistence type="inferred from homology"/>
<dbReference type="VEuPathDB" id="TrichDB:TRFO_07934"/>
<evidence type="ECO:0000256" key="6">
    <source>
        <dbReference type="ARBA" id="ARBA00023187"/>
    </source>
</evidence>
<feature type="binding site" evidence="8">
    <location>
        <position position="126"/>
    </location>
    <ligand>
        <name>Zn(2+)</name>
        <dbReference type="ChEBI" id="CHEBI:29105"/>
    </ligand>
</feature>
<evidence type="ECO:0000256" key="9">
    <source>
        <dbReference type="SAM" id="Coils"/>
    </source>
</evidence>
<dbReference type="PANTHER" id="PTHR12111:SF1">
    <property type="entry name" value="SPLICING FACTOR YJU2"/>
    <property type="match status" value="1"/>
</dbReference>
<keyword evidence="7 8" id="KW-0539">Nucleus</keyword>
<evidence type="ECO:0000256" key="8">
    <source>
        <dbReference type="HAMAP-Rule" id="MF_03226"/>
    </source>
</evidence>
<protein>
    <recommendedName>
        <fullName evidence="8">Splicing factor YJU2</fullName>
    </recommendedName>
</protein>
<evidence type="ECO:0000256" key="4">
    <source>
        <dbReference type="ARBA" id="ARBA00022728"/>
    </source>
</evidence>
<evidence type="ECO:0000256" key="7">
    <source>
        <dbReference type="ARBA" id="ARBA00023242"/>
    </source>
</evidence>
<evidence type="ECO:0000256" key="10">
    <source>
        <dbReference type="SAM" id="MobiDB-lite"/>
    </source>
</evidence>
<organism evidence="11 12">
    <name type="scientific">Tritrichomonas foetus</name>
    <dbReference type="NCBI Taxonomy" id="1144522"/>
    <lineage>
        <taxon>Eukaryota</taxon>
        <taxon>Metamonada</taxon>
        <taxon>Parabasalia</taxon>
        <taxon>Tritrichomonadida</taxon>
        <taxon>Tritrichomonadidae</taxon>
        <taxon>Tritrichomonas</taxon>
    </lineage>
</organism>
<comment type="subunit">
    <text evidence="8">Component of the spliceosome. Present in the activated B complex, the catalytically activated B* complex which catalyzes the branching, the catalytic step 1 C complex catalyzing the exon ligation, and the postcatalytic P complex containing the ligated exons (mRNA) and the excised lariat intron.</text>
</comment>
<feature type="binding site" evidence="8">
    <location>
        <position position="89"/>
    </location>
    <ligand>
        <name>Zn(2+)</name>
        <dbReference type="ChEBI" id="CHEBI:29105"/>
    </ligand>
</feature>
<dbReference type="OrthoDB" id="674963at2759"/>
<keyword evidence="3 8" id="KW-0479">Metal-binding</keyword>
<feature type="compositionally biased region" description="Low complexity" evidence="10">
    <location>
        <begin position="257"/>
        <end position="277"/>
    </location>
</feature>
<name>A0A1J4JSU8_9EUKA</name>
<keyword evidence="6" id="KW-0508">mRNA splicing</keyword>
<dbReference type="PANTHER" id="PTHR12111">
    <property type="entry name" value="SPLICING FACTOR YJU2"/>
    <property type="match status" value="1"/>
</dbReference>
<keyword evidence="12" id="KW-1185">Reference proteome</keyword>
<keyword evidence="5 8" id="KW-0862">Zinc</keyword>
<dbReference type="EMBL" id="MLAK01000949">
    <property type="protein sequence ID" value="OHT00590.1"/>
    <property type="molecule type" value="Genomic_DNA"/>
</dbReference>
<evidence type="ECO:0000313" key="12">
    <source>
        <dbReference type="Proteomes" id="UP000179807"/>
    </source>
</evidence>
<keyword evidence="2" id="KW-0507">mRNA processing</keyword>
<dbReference type="HAMAP" id="MF_03226">
    <property type="entry name" value="YJU2"/>
    <property type="match status" value="1"/>
</dbReference>
<evidence type="ECO:0000256" key="2">
    <source>
        <dbReference type="ARBA" id="ARBA00022664"/>
    </source>
</evidence>
<dbReference type="InterPro" id="IPR007590">
    <property type="entry name" value="Saf4/Yju2"/>
</dbReference>
<dbReference type="Proteomes" id="UP000179807">
    <property type="component" value="Unassembled WGS sequence"/>
</dbReference>
<keyword evidence="4 8" id="KW-0747">Spliceosome</keyword>
<reference evidence="11" key="1">
    <citation type="submission" date="2016-10" db="EMBL/GenBank/DDBJ databases">
        <authorList>
            <person name="Benchimol M."/>
            <person name="Almeida L.G."/>
            <person name="Vasconcelos A.T."/>
            <person name="Perreira-Neves A."/>
            <person name="Rosa I.A."/>
            <person name="Tasca T."/>
            <person name="Bogo M.R."/>
            <person name="de Souza W."/>
        </authorList>
    </citation>
    <scope>NUCLEOTIDE SEQUENCE [LARGE SCALE GENOMIC DNA]</scope>
    <source>
        <strain evidence="11">K</strain>
    </source>
</reference>
<comment type="similarity">
    <text evidence="8">Belongs to the CWC16 family. YJU2 subfamily.</text>
</comment>
<dbReference type="GO" id="GO:0000349">
    <property type="term" value="P:generation of catalytic spliceosome for first transesterification step"/>
    <property type="evidence" value="ECO:0007669"/>
    <property type="project" value="UniProtKB-UniRule"/>
</dbReference>
<feature type="binding site" evidence="8">
    <location>
        <position position="123"/>
    </location>
    <ligand>
        <name>Zn(2+)</name>
        <dbReference type="ChEBI" id="CHEBI:29105"/>
    </ligand>
</feature>
<comment type="subcellular location">
    <subcellularLocation>
        <location evidence="1 8">Nucleus</location>
    </subcellularLocation>
</comment>
<dbReference type="GO" id="GO:0071006">
    <property type="term" value="C:U2-type catalytic step 1 spliceosome"/>
    <property type="evidence" value="ECO:0007669"/>
    <property type="project" value="UniProtKB-UniRule"/>
</dbReference>
<dbReference type="RefSeq" id="XP_068353726.1">
    <property type="nucleotide sequence ID" value="XM_068493994.1"/>
</dbReference>
<dbReference type="Pfam" id="PF04502">
    <property type="entry name" value="Saf4_Yju2"/>
    <property type="match status" value="1"/>
</dbReference>
<feature type="region of interest" description="Disordered" evidence="10">
    <location>
        <begin position="247"/>
        <end position="285"/>
    </location>
</feature>
<sequence length="285" mass="33458">MSYLVYNNDSIQCINRHIYTIFLFLKKLKVIIQNLVEILAKFSMGERKPACHYIPPDFDPSKPARRCKPRNGQHQVRFMLPFSIQCDICGDYLFQGTKTNSRKELVYDEFYLGINVYRIYLHCKSCYAEITIKTDPKNCDYIVEKGATRNFEPWRKLQLEQALEEKKKCLGNVIQQVEESTVDTQREMDQLRELERLRATSQKRDRANLENILKNRDNNDIDATLTEEDKKKLETFEKDKQNFVKQKNQFMPTKLISSNPFSKNKNNSSKSLLSYGDDTSDDSSD</sequence>
<keyword evidence="9" id="KW-0175">Coiled coil</keyword>
<evidence type="ECO:0000256" key="3">
    <source>
        <dbReference type="ARBA" id="ARBA00022723"/>
    </source>
</evidence>
<evidence type="ECO:0000256" key="5">
    <source>
        <dbReference type="ARBA" id="ARBA00022833"/>
    </source>
</evidence>
<comment type="caution">
    <text evidence="11">The sequence shown here is derived from an EMBL/GenBank/DDBJ whole genome shotgun (WGS) entry which is preliminary data.</text>
</comment>
<evidence type="ECO:0000256" key="1">
    <source>
        <dbReference type="ARBA" id="ARBA00004123"/>
    </source>
</evidence>
<dbReference type="InterPro" id="IPR043701">
    <property type="entry name" value="Yju2"/>
</dbReference>
<dbReference type="GeneID" id="94828698"/>
<comment type="function">
    <text evidence="8">Part of the spliceosome which catalyzes two sequential transesterification reactions, first the excision of the non-coding intron from pre-mRNA and then the ligation of the coding exons to form the mature mRNA. Plays a role in stabilizing the structure of the spliceosome catalytic core and docking of the branch helix into the active site, producing 5'-exon and lariat intron-3'-intermediates.</text>
</comment>
<evidence type="ECO:0000313" key="11">
    <source>
        <dbReference type="EMBL" id="OHT00590.1"/>
    </source>
</evidence>
<dbReference type="GO" id="GO:0046872">
    <property type="term" value="F:metal ion binding"/>
    <property type="evidence" value="ECO:0007669"/>
    <property type="project" value="UniProtKB-KW"/>
</dbReference>
<accession>A0A1J4JSU8</accession>
<feature type="coiled-coil region" evidence="9">
    <location>
        <begin position="160"/>
        <end position="194"/>
    </location>
</feature>
<feature type="binding site" evidence="8">
    <location>
        <position position="86"/>
    </location>
    <ligand>
        <name>Zn(2+)</name>
        <dbReference type="ChEBI" id="CHEBI:29105"/>
    </ligand>
</feature>
<dbReference type="AlphaFoldDB" id="A0A1J4JSU8"/>